<dbReference type="EMBL" id="FNBK01000004">
    <property type="protein sequence ID" value="SDF19111.1"/>
    <property type="molecule type" value="Genomic_DNA"/>
</dbReference>
<dbReference type="AlphaFoldDB" id="A0A1G7J2J2"/>
<keyword evidence="2" id="KW-1133">Transmembrane helix</keyword>
<proteinExistence type="predicted"/>
<feature type="compositionally biased region" description="Low complexity" evidence="1">
    <location>
        <begin position="620"/>
        <end position="638"/>
    </location>
</feature>
<dbReference type="OrthoDB" id="232948at2157"/>
<evidence type="ECO:0000313" key="3">
    <source>
        <dbReference type="EMBL" id="SDF19111.1"/>
    </source>
</evidence>
<dbReference type="Gene3D" id="2.60.40.10">
    <property type="entry name" value="Immunoglobulins"/>
    <property type="match status" value="1"/>
</dbReference>
<feature type="compositionally biased region" description="Low complexity" evidence="1">
    <location>
        <begin position="654"/>
        <end position="672"/>
    </location>
</feature>
<protein>
    <recommendedName>
        <fullName evidence="5">CARDB protein</fullName>
    </recommendedName>
</protein>
<feature type="region of interest" description="Disordered" evidence="1">
    <location>
        <begin position="617"/>
        <end position="681"/>
    </location>
</feature>
<reference evidence="4" key="1">
    <citation type="submission" date="2016-10" db="EMBL/GenBank/DDBJ databases">
        <authorList>
            <person name="Varghese N."/>
            <person name="Submissions S."/>
        </authorList>
    </citation>
    <scope>NUCLEOTIDE SEQUENCE [LARGE SCALE GENOMIC DNA]</scope>
    <source>
        <strain evidence="4">IBRC-M 10760</strain>
    </source>
</reference>
<dbReference type="Proteomes" id="UP000199076">
    <property type="component" value="Unassembled WGS sequence"/>
</dbReference>
<sequence length="727" mass="77282">MQLPLAPENTSTATSRPARWVVYGVCLWLCLLAVSGPAAAAGVDTGSAATSVAPPATTLAQEDCFGPDTFEAVAGDTVQISTSCSGYLLVGGDKTVESSSNRNFLDLLYVSGGTTFTVNTRLLGTDQSAYSGGVVSYAQQYGADTAPEDTTEFDGFEFVNEDGEEIADTLEEFNEQVGIRRLPRPVQPARYRLLAGANETLVLGDDGVPYLEEPLDRSNLRLTEPSFEGDLERSVAPEGGADEDFTPATDRGRVAAGDRVRISGFSTAGYRGTLTAIDADGLDQLRTLLDYPEGVNVTIEHLNPGTNQEPEQVTFDSADAQDLFVDFADGESSFSMVLDTSGGTWFGQRSAPGDRFRVTYEFEGTVGEEYRFPGGSGLPGPFTAQSTADPDRSEQYPYFDIEETTVESTTTFTVVEPRIEYSRDQLTSDGALIVGESGQYRLTGTTTYAPGTDIEIQLISRDDPPPTKIRIDDVSIAADGDFRTPAVSFAELDPEYPVEAELFLRDRLVDRRPVVIADDPDNPAELALVRATSSVTITEGESLSALSATVENTGVANGNANVRLRIDGDLWGNRTVTVTPDGNRTLRFDSSYPAFPPGEYPYTVRLASKDRTLSGTLVIEPRATPEPTATAEPDTPSTARPPITTADDTPQSPPTRTVTATATPGPTTSVATNASAPSEDGGSLLGGLVGYVTSVVPYTLGSTVFVILAYVVARAVVARRGGSESAS</sequence>
<feature type="region of interest" description="Disordered" evidence="1">
    <location>
        <begin position="223"/>
        <end position="249"/>
    </location>
</feature>
<feature type="transmembrane region" description="Helical" evidence="2">
    <location>
        <begin position="695"/>
        <end position="717"/>
    </location>
</feature>
<evidence type="ECO:0008006" key="5">
    <source>
        <dbReference type="Google" id="ProtNLM"/>
    </source>
</evidence>
<keyword evidence="2" id="KW-0812">Transmembrane</keyword>
<keyword evidence="4" id="KW-1185">Reference proteome</keyword>
<dbReference type="RefSeq" id="WP_092689795.1">
    <property type="nucleotide sequence ID" value="NZ_FNBK01000004.1"/>
</dbReference>
<evidence type="ECO:0000313" key="4">
    <source>
        <dbReference type="Proteomes" id="UP000199076"/>
    </source>
</evidence>
<dbReference type="InterPro" id="IPR013783">
    <property type="entry name" value="Ig-like_fold"/>
</dbReference>
<accession>A0A1G7J2J2</accession>
<keyword evidence="2" id="KW-0472">Membrane</keyword>
<organism evidence="3 4">
    <name type="scientific">Halorientalis regularis</name>
    <dbReference type="NCBI Taxonomy" id="660518"/>
    <lineage>
        <taxon>Archaea</taxon>
        <taxon>Methanobacteriati</taxon>
        <taxon>Methanobacteriota</taxon>
        <taxon>Stenosarchaea group</taxon>
        <taxon>Halobacteria</taxon>
        <taxon>Halobacteriales</taxon>
        <taxon>Haloarculaceae</taxon>
        <taxon>Halorientalis</taxon>
    </lineage>
</organism>
<name>A0A1G7J2J2_9EURY</name>
<gene>
    <name evidence="3" type="ORF">SAMN05216218_104181</name>
</gene>
<evidence type="ECO:0000256" key="2">
    <source>
        <dbReference type="SAM" id="Phobius"/>
    </source>
</evidence>
<evidence type="ECO:0000256" key="1">
    <source>
        <dbReference type="SAM" id="MobiDB-lite"/>
    </source>
</evidence>